<reference evidence="2 3" key="1">
    <citation type="journal article" date="2018" name="Evol. Lett.">
        <title>Horizontal gene cluster transfer increased hallucinogenic mushroom diversity.</title>
        <authorList>
            <person name="Reynolds H.T."/>
            <person name="Vijayakumar V."/>
            <person name="Gluck-Thaler E."/>
            <person name="Korotkin H.B."/>
            <person name="Matheny P.B."/>
            <person name="Slot J.C."/>
        </authorList>
    </citation>
    <scope>NUCLEOTIDE SEQUENCE [LARGE SCALE GENOMIC DNA]</scope>
    <source>
        <strain evidence="2 3">2629</strain>
    </source>
</reference>
<dbReference type="AlphaFoldDB" id="A0A409VE61"/>
<dbReference type="FunCoup" id="A0A409VE61">
    <property type="interactions" value="14"/>
</dbReference>
<keyword evidence="3" id="KW-1185">Reference proteome</keyword>
<evidence type="ECO:0000313" key="3">
    <source>
        <dbReference type="Proteomes" id="UP000284842"/>
    </source>
</evidence>
<proteinExistence type="predicted"/>
<dbReference type="Gene3D" id="3.20.20.140">
    <property type="entry name" value="Metal-dependent hydrolases"/>
    <property type="match status" value="1"/>
</dbReference>
<dbReference type="PANTHER" id="PTHR47345">
    <property type="entry name" value="CUT9-INTERACTING PROTEIN SCN1"/>
    <property type="match status" value="1"/>
</dbReference>
<gene>
    <name evidence="2" type="ORF">CVT24_009779</name>
</gene>
<dbReference type="InterPro" id="IPR032466">
    <property type="entry name" value="Metal_Hydrolase"/>
</dbReference>
<dbReference type="InterPro" id="IPR053044">
    <property type="entry name" value="Metallo-hydrolase/TatD-type"/>
</dbReference>
<dbReference type="Proteomes" id="UP000284842">
    <property type="component" value="Unassembled WGS sequence"/>
</dbReference>
<comment type="caution">
    <text evidence="2">The sequence shown here is derived from an EMBL/GenBank/DDBJ whole genome shotgun (WGS) entry which is preliminary data.</text>
</comment>
<dbReference type="Pfam" id="PF01026">
    <property type="entry name" value="TatD_DNase"/>
    <property type="match status" value="1"/>
</dbReference>
<evidence type="ECO:0000256" key="1">
    <source>
        <dbReference type="SAM" id="MobiDB-lite"/>
    </source>
</evidence>
<protein>
    <recommendedName>
        <fullName evidence="4">TatD DNase family Scn1</fullName>
    </recommendedName>
</protein>
<sequence>MTNDLPPKTVLQHVVDVHCHPTDAPEGVSASAMEELSITICAMSSMTSDQSKVKRLALDHPTKVVPAFGYHPWFSHLISLSENVDKEDHYRSLLLPQSSKDASLEAEFEKLLPHLPEPRPLKDVIAEVRANLTDIPRAFIGEVGLDRSFRVPYDYHATPRELTSFSIPLQHQLVILEAQLDLAVELERNVSIHSVKSQQATVDLLQRMKQKVGEEKFLRISLDLHSCGLSAQTWRDVEKRHPNVFLSLSCVINHKHSNHRDLIAMCSEDRILVESDYNTVNMCTPQTWEMVKIVSEVRGWPLETEWDESLDAEEDKNRWGAVRRLERNWFRFRDGHHKVPVKKNKKQRNQEKQYYYESGEDT</sequence>
<evidence type="ECO:0000313" key="2">
    <source>
        <dbReference type="EMBL" id="PPQ63830.1"/>
    </source>
</evidence>
<feature type="compositionally biased region" description="Low complexity" evidence="1">
    <location>
        <begin position="352"/>
        <end position="362"/>
    </location>
</feature>
<dbReference type="InterPro" id="IPR001130">
    <property type="entry name" value="TatD-like"/>
</dbReference>
<dbReference type="OrthoDB" id="413993at2759"/>
<dbReference type="EMBL" id="NHTK01006108">
    <property type="protein sequence ID" value="PPQ63830.1"/>
    <property type="molecule type" value="Genomic_DNA"/>
</dbReference>
<dbReference type="InParanoid" id="A0A409VE61"/>
<dbReference type="SUPFAM" id="SSF51556">
    <property type="entry name" value="Metallo-dependent hydrolases"/>
    <property type="match status" value="1"/>
</dbReference>
<feature type="region of interest" description="Disordered" evidence="1">
    <location>
        <begin position="340"/>
        <end position="362"/>
    </location>
</feature>
<organism evidence="2 3">
    <name type="scientific">Panaeolus cyanescens</name>
    <dbReference type="NCBI Taxonomy" id="181874"/>
    <lineage>
        <taxon>Eukaryota</taxon>
        <taxon>Fungi</taxon>
        <taxon>Dikarya</taxon>
        <taxon>Basidiomycota</taxon>
        <taxon>Agaricomycotina</taxon>
        <taxon>Agaricomycetes</taxon>
        <taxon>Agaricomycetidae</taxon>
        <taxon>Agaricales</taxon>
        <taxon>Agaricineae</taxon>
        <taxon>Galeropsidaceae</taxon>
        <taxon>Panaeolus</taxon>
    </lineage>
</organism>
<dbReference type="PANTHER" id="PTHR47345:SF1">
    <property type="entry name" value="CUT9-INTERACTING PROTEIN SCN1"/>
    <property type="match status" value="1"/>
</dbReference>
<name>A0A409VE61_9AGAR</name>
<accession>A0A409VE61</accession>
<dbReference type="GO" id="GO:0016788">
    <property type="term" value="F:hydrolase activity, acting on ester bonds"/>
    <property type="evidence" value="ECO:0007669"/>
    <property type="project" value="InterPro"/>
</dbReference>
<evidence type="ECO:0008006" key="4">
    <source>
        <dbReference type="Google" id="ProtNLM"/>
    </source>
</evidence>